<dbReference type="Proteomes" id="UP000191408">
    <property type="component" value="Unassembled WGS sequence"/>
</dbReference>
<protein>
    <submittedName>
        <fullName evidence="1">Uncharacterized protein</fullName>
    </submittedName>
</protein>
<evidence type="ECO:0000313" key="1">
    <source>
        <dbReference type="EMBL" id="OQD61236.1"/>
    </source>
</evidence>
<evidence type="ECO:0000313" key="2">
    <source>
        <dbReference type="Proteomes" id="UP000191408"/>
    </source>
</evidence>
<dbReference type="OrthoDB" id="10066232at2759"/>
<dbReference type="AlphaFoldDB" id="A0A1V6N9W2"/>
<gene>
    <name evidence="1" type="ORF">PENPOL_c018G08730</name>
</gene>
<keyword evidence="2" id="KW-1185">Reference proteome</keyword>
<organism evidence="1 2">
    <name type="scientific">Penicillium polonicum</name>
    <dbReference type="NCBI Taxonomy" id="60169"/>
    <lineage>
        <taxon>Eukaryota</taxon>
        <taxon>Fungi</taxon>
        <taxon>Dikarya</taxon>
        <taxon>Ascomycota</taxon>
        <taxon>Pezizomycotina</taxon>
        <taxon>Eurotiomycetes</taxon>
        <taxon>Eurotiomycetidae</taxon>
        <taxon>Eurotiales</taxon>
        <taxon>Aspergillaceae</taxon>
        <taxon>Penicillium</taxon>
    </lineage>
</organism>
<reference evidence="2" key="1">
    <citation type="journal article" date="2017" name="Nat. Microbiol.">
        <title>Global analysis of biosynthetic gene clusters reveals vast potential of secondary metabolite production in Penicillium species.</title>
        <authorList>
            <person name="Nielsen J.C."/>
            <person name="Grijseels S."/>
            <person name="Prigent S."/>
            <person name="Ji B."/>
            <person name="Dainat J."/>
            <person name="Nielsen K.F."/>
            <person name="Frisvad J.C."/>
            <person name="Workman M."/>
            <person name="Nielsen J."/>
        </authorList>
    </citation>
    <scope>NUCLEOTIDE SEQUENCE [LARGE SCALE GENOMIC DNA]</scope>
    <source>
        <strain evidence="2">IBT 4502</strain>
    </source>
</reference>
<dbReference type="EMBL" id="MDYM01000018">
    <property type="protein sequence ID" value="OQD61236.1"/>
    <property type="molecule type" value="Genomic_DNA"/>
</dbReference>
<sequence>MPPKRTIGRPSNSRPTITKDGYFVPRSLPRHCAQHTAILCHGDDAVKVEILRGGQTRQMKLPDANSVPLHYTSARNLLGGDSDTTIPIVHPSVLILTKIKRWYSFAESTRPQSETKAGGDFEDMTAMLL</sequence>
<proteinExistence type="predicted"/>
<accession>A0A1V6N9W2</accession>
<name>A0A1V6N9W2_PENPO</name>
<dbReference type="STRING" id="60169.A0A1V6N9W2"/>
<comment type="caution">
    <text evidence="1">The sequence shown here is derived from an EMBL/GenBank/DDBJ whole genome shotgun (WGS) entry which is preliminary data.</text>
</comment>